<dbReference type="SUPFAM" id="SSF53474">
    <property type="entry name" value="alpha/beta-Hydrolases"/>
    <property type="match status" value="1"/>
</dbReference>
<accession>A0ABU5IB94</accession>
<reference evidence="4 5" key="1">
    <citation type="submission" date="2023-11" db="EMBL/GenBank/DDBJ databases">
        <title>Draft genome of Azohydromonas lata strain H1 (DSM1123), a polyhydroxyalkanoate producer.</title>
        <authorList>
            <person name="Traversa D."/>
            <person name="D'Addabbo P."/>
            <person name="Pazzani C."/>
            <person name="Manzari C."/>
            <person name="Chiara M."/>
            <person name="Scrascia M."/>
        </authorList>
    </citation>
    <scope>NUCLEOTIDE SEQUENCE [LARGE SCALE GENOMIC DNA]</scope>
    <source>
        <strain evidence="4 5">H1</strain>
    </source>
</reference>
<feature type="region of interest" description="Disordered" evidence="3">
    <location>
        <begin position="35"/>
        <end position="54"/>
    </location>
</feature>
<feature type="region of interest" description="Disordered" evidence="3">
    <location>
        <begin position="139"/>
        <end position="161"/>
    </location>
</feature>
<organism evidence="4 5">
    <name type="scientific">Azohydromonas lata</name>
    <dbReference type="NCBI Taxonomy" id="45677"/>
    <lineage>
        <taxon>Bacteria</taxon>
        <taxon>Pseudomonadati</taxon>
        <taxon>Pseudomonadota</taxon>
        <taxon>Betaproteobacteria</taxon>
        <taxon>Burkholderiales</taxon>
        <taxon>Sphaerotilaceae</taxon>
        <taxon>Azohydromonas</taxon>
    </lineage>
</organism>
<dbReference type="EMBL" id="JAXOJX010000004">
    <property type="protein sequence ID" value="MDZ5455940.1"/>
    <property type="molecule type" value="Genomic_DNA"/>
</dbReference>
<sequence>MNADFQRTMLAATRLTRAGDLQAATALIQAALHGQPSAHPPTFTPAPSTPFTTPFTAPLGTHRPQADVIDIPARVVSDPAPASPSPGAAPEAPVRTAAPAAASSADPLAEPGVGPRAGRRAARRVLAALKSLAPSLDGLADPLQAPAPHTLPDAEPYGPGEGRFVHGSHTEAGGTRAFKLFVPPERHGSGLPLVVMLHGCTQHPDDFAAGTGMNEAAREQGFFVLYPAQSAQMNPQRCWNWFKHSHQARGRGEAALLAGMVQAVVSRHGLDPERVYVAGLSAGGAMAAVLGAAYPDVFAAVGVHSGLPVGVARDLPGALAAMQGQGQPAAAGEAAAPPTIVFHGDSDAIVHPVNGEQAVAACAITTRAAEVEHGSSRGGRRYTRRTWRNAAGHPMAEHWSVHGAGHAWAGGRREGSYTDAQGPDATAAMLRFFLAHRLQRRG</sequence>
<keyword evidence="5" id="KW-1185">Reference proteome</keyword>
<evidence type="ECO:0000256" key="3">
    <source>
        <dbReference type="SAM" id="MobiDB-lite"/>
    </source>
</evidence>
<proteinExistence type="predicted"/>
<dbReference type="PANTHER" id="PTHR43037:SF1">
    <property type="entry name" value="BLL1128 PROTEIN"/>
    <property type="match status" value="1"/>
</dbReference>
<dbReference type="Pfam" id="PF10503">
    <property type="entry name" value="Esterase_PHB"/>
    <property type="match status" value="1"/>
</dbReference>
<dbReference type="PANTHER" id="PTHR43037">
    <property type="entry name" value="UNNAMED PRODUCT-RELATED"/>
    <property type="match status" value="1"/>
</dbReference>
<evidence type="ECO:0000313" key="5">
    <source>
        <dbReference type="Proteomes" id="UP001293718"/>
    </source>
</evidence>
<dbReference type="InterPro" id="IPR010126">
    <property type="entry name" value="Esterase_phb"/>
</dbReference>
<evidence type="ECO:0000256" key="2">
    <source>
        <dbReference type="ARBA" id="ARBA00022801"/>
    </source>
</evidence>
<protein>
    <submittedName>
        <fullName evidence="4">PHB depolymerase family esterase</fullName>
    </submittedName>
</protein>
<dbReference type="InterPro" id="IPR050955">
    <property type="entry name" value="Plant_Biomass_Hydrol_Est"/>
</dbReference>
<feature type="compositionally biased region" description="Pro residues" evidence="3">
    <location>
        <begin position="38"/>
        <end position="48"/>
    </location>
</feature>
<dbReference type="NCBIfam" id="TIGR01840">
    <property type="entry name" value="esterase_phb"/>
    <property type="match status" value="1"/>
</dbReference>
<evidence type="ECO:0000313" key="4">
    <source>
        <dbReference type="EMBL" id="MDZ5455940.1"/>
    </source>
</evidence>
<dbReference type="RefSeq" id="WP_322464622.1">
    <property type="nucleotide sequence ID" value="NZ_JAXOJX010000004.1"/>
</dbReference>
<evidence type="ECO:0000256" key="1">
    <source>
        <dbReference type="ARBA" id="ARBA00022729"/>
    </source>
</evidence>
<comment type="caution">
    <text evidence="4">The sequence shown here is derived from an EMBL/GenBank/DDBJ whole genome shotgun (WGS) entry which is preliminary data.</text>
</comment>
<dbReference type="Gene3D" id="3.40.50.1820">
    <property type="entry name" value="alpha/beta hydrolase"/>
    <property type="match status" value="1"/>
</dbReference>
<name>A0ABU5IB94_9BURK</name>
<gene>
    <name evidence="4" type="ORF">SM757_05090</name>
</gene>
<keyword evidence="2" id="KW-0378">Hydrolase</keyword>
<keyword evidence="1" id="KW-0732">Signal</keyword>
<feature type="region of interest" description="Disordered" evidence="3">
    <location>
        <begin position="76"/>
        <end position="116"/>
    </location>
</feature>
<dbReference type="Proteomes" id="UP001293718">
    <property type="component" value="Unassembled WGS sequence"/>
</dbReference>
<dbReference type="InterPro" id="IPR029058">
    <property type="entry name" value="AB_hydrolase_fold"/>
</dbReference>